<evidence type="ECO:0000313" key="1">
    <source>
        <dbReference type="EMBL" id="MFD2791489.1"/>
    </source>
</evidence>
<proteinExistence type="predicted"/>
<comment type="caution">
    <text evidence="1">The sequence shown here is derived from an EMBL/GenBank/DDBJ whole genome shotgun (WGS) entry which is preliminary data.</text>
</comment>
<accession>A0ABW5VKN2</accession>
<name>A0ABW5VKN2_9FLAO</name>
<organism evidence="1 2">
    <name type="scientific">Arenibacter antarcticus</name>
    <dbReference type="NCBI Taxonomy" id="2040469"/>
    <lineage>
        <taxon>Bacteria</taxon>
        <taxon>Pseudomonadati</taxon>
        <taxon>Bacteroidota</taxon>
        <taxon>Flavobacteriia</taxon>
        <taxon>Flavobacteriales</taxon>
        <taxon>Flavobacteriaceae</taxon>
        <taxon>Arenibacter</taxon>
    </lineage>
</organism>
<gene>
    <name evidence="1" type="ORF">ACFS1K_17075</name>
</gene>
<evidence type="ECO:0000313" key="2">
    <source>
        <dbReference type="Proteomes" id="UP001597532"/>
    </source>
</evidence>
<reference evidence="2" key="1">
    <citation type="journal article" date="2019" name="Int. J. Syst. Evol. Microbiol.">
        <title>The Global Catalogue of Microorganisms (GCM) 10K type strain sequencing project: providing services to taxonomists for standard genome sequencing and annotation.</title>
        <authorList>
            <consortium name="The Broad Institute Genomics Platform"/>
            <consortium name="The Broad Institute Genome Sequencing Center for Infectious Disease"/>
            <person name="Wu L."/>
            <person name="Ma J."/>
        </authorList>
    </citation>
    <scope>NUCLEOTIDE SEQUENCE [LARGE SCALE GENOMIC DNA]</scope>
    <source>
        <strain evidence="2">KCTC 52924</strain>
    </source>
</reference>
<dbReference type="InterPro" id="IPR012467">
    <property type="entry name" value="DUF1684"/>
</dbReference>
<keyword evidence="2" id="KW-1185">Reference proteome</keyword>
<dbReference type="EMBL" id="JBHUOK010000033">
    <property type="protein sequence ID" value="MFD2791489.1"/>
    <property type="molecule type" value="Genomic_DNA"/>
</dbReference>
<dbReference type="Proteomes" id="UP001597532">
    <property type="component" value="Unassembled WGS sequence"/>
</dbReference>
<dbReference type="PANTHER" id="PTHR41913">
    <property type="entry name" value="DUF1684 DOMAIN-CONTAINING PROTEIN"/>
    <property type="match status" value="1"/>
</dbReference>
<sequence>MWRLTLISIICLLGCKESKKYHDTQHTSELVANAGELTDVFQFQDKLNREFKNPETSPLPDRYRKNFTSLDFFVPDSTYRITAKFTRTPEALPFFMPTTTGGKTEELVYAIINFQLNGKEHELEVYQNTELIQQAQYKDYLFLPFSDLTNGEETYGGGRYLDLRIPEGNTIVLDFNKAYNPYCAYNAKYSCPVVPKQNRLDTHISAGVKTFSN</sequence>
<protein>
    <submittedName>
        <fullName evidence="1">DUF1684 domain-containing protein</fullName>
    </submittedName>
</protein>
<dbReference type="PANTHER" id="PTHR41913:SF1">
    <property type="entry name" value="DUF1684 DOMAIN-CONTAINING PROTEIN"/>
    <property type="match status" value="1"/>
</dbReference>
<dbReference type="RefSeq" id="WP_251808305.1">
    <property type="nucleotide sequence ID" value="NZ_CP166679.1"/>
</dbReference>
<dbReference type="Pfam" id="PF07920">
    <property type="entry name" value="DUF1684"/>
    <property type="match status" value="1"/>
</dbReference>